<dbReference type="KEGG" id="tpal:117651378"/>
<dbReference type="SUPFAM" id="SSF54695">
    <property type="entry name" value="POZ domain"/>
    <property type="match status" value="1"/>
</dbReference>
<evidence type="ECO:0000259" key="1">
    <source>
        <dbReference type="PROSITE" id="PS50097"/>
    </source>
</evidence>
<dbReference type="RefSeq" id="XP_034251269.1">
    <property type="nucleotide sequence ID" value="XM_034395378.1"/>
</dbReference>
<sequence length="377" mass="42048">MPAPDECREESHIGDIALHSIFYLDGSLEYVSPLRTMSSRASNASSESQQQGHGRLLASYKCSVPVPLSYPTTAVILEGGLQEPEVKFTVTAQSTSSAITSFYLMRGLGWNKVAFTAEVKNDTVVLKEDSAVPGNDLIYTTHPNSPQLNYFNRGGSKRVYVKISVYEKELPRRAEKYFDLGFDLGKLLKQEVLSDVVLQVQSGDRADGGVAREFRAHKAVLSARSSVFQCLFTTDMAECRTATVPVNFSVEVTERILWYAYTGQMEHEASEQRAPSITENMDVLAAADFYDMQPLKSYCEELLMEQIASKPEEVLQTIVLADKYGAARLKRVALDLAASDPKQIQQHPEWLQFLQDHRSLVNELFASLAERVTATPR</sequence>
<dbReference type="PANTHER" id="PTHR24413">
    <property type="entry name" value="SPECKLE-TYPE POZ PROTEIN"/>
    <property type="match status" value="1"/>
</dbReference>
<proteinExistence type="predicted"/>
<dbReference type="Pfam" id="PF00651">
    <property type="entry name" value="BTB"/>
    <property type="match status" value="1"/>
</dbReference>
<dbReference type="PROSITE" id="PS50097">
    <property type="entry name" value="BTB"/>
    <property type="match status" value="1"/>
</dbReference>
<protein>
    <submittedName>
        <fullName evidence="3">Uncharacterized protein LOC117651378 isoform X1</fullName>
    </submittedName>
</protein>
<accession>A0A6P9A1W8</accession>
<evidence type="ECO:0000313" key="2">
    <source>
        <dbReference type="Proteomes" id="UP000515158"/>
    </source>
</evidence>
<feature type="domain" description="BTB" evidence="1">
    <location>
        <begin position="194"/>
        <end position="269"/>
    </location>
</feature>
<dbReference type="InterPro" id="IPR000210">
    <property type="entry name" value="BTB/POZ_dom"/>
</dbReference>
<dbReference type="SMART" id="SM00225">
    <property type="entry name" value="BTB"/>
    <property type="match status" value="1"/>
</dbReference>
<dbReference type="Proteomes" id="UP000515158">
    <property type="component" value="Unplaced"/>
</dbReference>
<keyword evidence="2" id="KW-1185">Reference proteome</keyword>
<dbReference type="OrthoDB" id="6359816at2759"/>
<dbReference type="GeneID" id="117651378"/>
<gene>
    <name evidence="3" type="primary">LOC117651378</name>
</gene>
<reference evidence="3" key="1">
    <citation type="submission" date="2025-08" db="UniProtKB">
        <authorList>
            <consortium name="RefSeq"/>
        </authorList>
    </citation>
    <scope>IDENTIFICATION</scope>
    <source>
        <tissue evidence="3">Total insect</tissue>
    </source>
</reference>
<organism evidence="3">
    <name type="scientific">Thrips palmi</name>
    <name type="common">Melon thrips</name>
    <dbReference type="NCBI Taxonomy" id="161013"/>
    <lineage>
        <taxon>Eukaryota</taxon>
        <taxon>Metazoa</taxon>
        <taxon>Ecdysozoa</taxon>
        <taxon>Arthropoda</taxon>
        <taxon>Hexapoda</taxon>
        <taxon>Insecta</taxon>
        <taxon>Pterygota</taxon>
        <taxon>Neoptera</taxon>
        <taxon>Paraneoptera</taxon>
        <taxon>Thysanoptera</taxon>
        <taxon>Terebrantia</taxon>
        <taxon>Thripoidea</taxon>
        <taxon>Thripidae</taxon>
        <taxon>Thrips</taxon>
    </lineage>
</organism>
<name>A0A6P9A1W8_THRPL</name>
<dbReference type="Gene3D" id="1.25.40.420">
    <property type="match status" value="1"/>
</dbReference>
<evidence type="ECO:0000313" key="3">
    <source>
        <dbReference type="RefSeq" id="XP_034251269.1"/>
    </source>
</evidence>
<dbReference type="Gene3D" id="3.30.710.10">
    <property type="entry name" value="Potassium Channel Kv1.1, Chain A"/>
    <property type="match status" value="1"/>
</dbReference>
<dbReference type="AlphaFoldDB" id="A0A6P9A1W8"/>
<dbReference type="InParanoid" id="A0A6P9A1W8"/>
<dbReference type="InterPro" id="IPR011333">
    <property type="entry name" value="SKP1/BTB/POZ_sf"/>
</dbReference>